<dbReference type="GO" id="GO:0015074">
    <property type="term" value="P:DNA integration"/>
    <property type="evidence" value="ECO:0007669"/>
    <property type="project" value="InterPro"/>
</dbReference>
<dbReference type="InterPro" id="IPR036397">
    <property type="entry name" value="RNaseH_sf"/>
</dbReference>
<organism evidence="3 4">
    <name type="scientific">Caballeronia calidae</name>
    <dbReference type="NCBI Taxonomy" id="1777139"/>
    <lineage>
        <taxon>Bacteria</taxon>
        <taxon>Pseudomonadati</taxon>
        <taxon>Pseudomonadota</taxon>
        <taxon>Betaproteobacteria</taxon>
        <taxon>Burkholderiales</taxon>
        <taxon>Burkholderiaceae</taxon>
        <taxon>Caballeronia</taxon>
    </lineage>
</organism>
<proteinExistence type="predicted"/>
<dbReference type="InterPro" id="IPR001584">
    <property type="entry name" value="Integrase_cat-core"/>
</dbReference>
<keyword evidence="4" id="KW-1185">Reference proteome</keyword>
<evidence type="ECO:0000313" key="4">
    <source>
        <dbReference type="Proteomes" id="UP000071859"/>
    </source>
</evidence>
<dbReference type="PROSITE" id="PS50994">
    <property type="entry name" value="INTEGRASE"/>
    <property type="match status" value="1"/>
</dbReference>
<dbReference type="InterPro" id="IPR050900">
    <property type="entry name" value="Transposase_IS3/IS150/IS904"/>
</dbReference>
<dbReference type="PANTHER" id="PTHR46889:SF4">
    <property type="entry name" value="TRANSPOSASE INSO FOR INSERTION SEQUENCE ELEMENT IS911B-RELATED"/>
    <property type="match status" value="1"/>
</dbReference>
<feature type="region of interest" description="Disordered" evidence="1">
    <location>
        <begin position="280"/>
        <end position="321"/>
    </location>
</feature>
<reference evidence="3" key="1">
    <citation type="submission" date="2016-01" db="EMBL/GenBank/DDBJ databases">
        <authorList>
            <person name="Peeters C."/>
        </authorList>
    </citation>
    <scope>NUCLEOTIDE SEQUENCE</scope>
    <source>
        <strain evidence="3">LMG 29321</strain>
    </source>
</reference>
<name>A0A158DA59_9BURK</name>
<feature type="compositionally biased region" description="Polar residues" evidence="1">
    <location>
        <begin position="306"/>
        <end position="321"/>
    </location>
</feature>
<feature type="domain" description="Integrase catalytic" evidence="2">
    <location>
        <begin position="105"/>
        <end position="279"/>
    </location>
</feature>
<dbReference type="InterPro" id="IPR012337">
    <property type="entry name" value="RNaseH-like_sf"/>
</dbReference>
<evidence type="ECO:0000313" key="3">
    <source>
        <dbReference type="EMBL" id="SAK91371.1"/>
    </source>
</evidence>
<dbReference type="Pfam" id="PF13333">
    <property type="entry name" value="rve_2"/>
    <property type="match status" value="1"/>
</dbReference>
<gene>
    <name evidence="3" type="ORF">AWB78_04916</name>
</gene>
<dbReference type="GO" id="GO:0003676">
    <property type="term" value="F:nucleic acid binding"/>
    <property type="evidence" value="ECO:0007669"/>
    <property type="project" value="InterPro"/>
</dbReference>
<dbReference type="Pfam" id="PF00665">
    <property type="entry name" value="rve"/>
    <property type="match status" value="1"/>
</dbReference>
<protein>
    <submittedName>
        <fullName evidence="3">Integrase catalytic subunit</fullName>
    </submittedName>
</protein>
<evidence type="ECO:0000259" key="2">
    <source>
        <dbReference type="PROSITE" id="PS50994"/>
    </source>
</evidence>
<accession>A0A158DA59</accession>
<dbReference type="Proteomes" id="UP000071859">
    <property type="component" value="Unassembled WGS sequence"/>
</dbReference>
<dbReference type="EMBL" id="FCOX02000029">
    <property type="protein sequence ID" value="SAK91371.1"/>
    <property type="molecule type" value="Genomic_DNA"/>
</dbReference>
<dbReference type="InterPro" id="IPR048020">
    <property type="entry name" value="Transpos_IS3"/>
</dbReference>
<sequence>MRANRVRWPIATMARLLRVSTSGYYGWLAREPSAHACSDAQLLARIRTLHASSRGTYGAPRIHAQLAREGVHVARKRVARLMRLAGLRGASRRRWPHTTRQRAGARRAPDLVRRHFSADACDVLWVADATYLPTGEGFLYLAVVLDVFSRRVVGWAMSNHLYTELMLRALDMALSQRRHEGVILHSDQGSQYTSIAFGRRCREAGVQPSMGTAGDAYDNAMCESFFGTLEAELLMREHFATHEQARTRIFWFLEGWYNVRRLHSSIGYCSPLEFENLHSKNEMSSPRGLPTAGQRRGRDRRPATRPWTTRDSTLNGGSIPY</sequence>
<evidence type="ECO:0000256" key="1">
    <source>
        <dbReference type="SAM" id="MobiDB-lite"/>
    </source>
</evidence>
<dbReference type="AlphaFoldDB" id="A0A158DA59"/>
<dbReference type="SUPFAM" id="SSF53098">
    <property type="entry name" value="Ribonuclease H-like"/>
    <property type="match status" value="1"/>
</dbReference>
<dbReference type="InterPro" id="IPR025948">
    <property type="entry name" value="HTH-like_dom"/>
</dbReference>
<dbReference type="Gene3D" id="3.30.420.10">
    <property type="entry name" value="Ribonuclease H-like superfamily/Ribonuclease H"/>
    <property type="match status" value="1"/>
</dbReference>
<comment type="caution">
    <text evidence="3">The sequence shown here is derived from an EMBL/GenBank/DDBJ whole genome shotgun (WGS) entry which is preliminary data.</text>
</comment>
<dbReference type="Pfam" id="PF13276">
    <property type="entry name" value="HTH_21"/>
    <property type="match status" value="1"/>
</dbReference>
<dbReference type="NCBIfam" id="NF033516">
    <property type="entry name" value="transpos_IS3"/>
    <property type="match status" value="1"/>
</dbReference>
<dbReference type="PANTHER" id="PTHR46889">
    <property type="entry name" value="TRANSPOSASE INSF FOR INSERTION SEQUENCE IS3B-RELATED"/>
    <property type="match status" value="1"/>
</dbReference>